<evidence type="ECO:0000313" key="2">
    <source>
        <dbReference type="EMBL" id="GHD37799.1"/>
    </source>
</evidence>
<evidence type="ECO:0000256" key="1">
    <source>
        <dbReference type="SAM" id="Phobius"/>
    </source>
</evidence>
<comment type="caution">
    <text evidence="2">The sequence shown here is derived from an EMBL/GenBank/DDBJ whole genome shotgun (WGS) entry which is preliminary data.</text>
</comment>
<keyword evidence="1" id="KW-0812">Transmembrane</keyword>
<sequence length="223" mass="26048">MASVSKTDDLNAKNIQNKNLGNSTPRAELYKQLKQRENHWWQARHHLIRLQERQMFWFGDNSFMMWLLWQLVSYVVVATVLMLLSRLFSISLPLWQYVALFVLQTLIFIIMLAFKGRLANNLQRRINEQEVLREEALNEMIILADDSLYLDVHAKAPISLQALYEHYDAKFHLSSLQCLLKKEVDAGRLLLGEQQVEANILPPDLADDELNAHANEMIYRSIL</sequence>
<keyword evidence="1" id="KW-0472">Membrane</keyword>
<reference evidence="3" key="1">
    <citation type="journal article" date="2019" name="Int. J. Syst. Evol. Microbiol.">
        <title>The Global Catalogue of Microorganisms (GCM) 10K type strain sequencing project: providing services to taxonomists for standard genome sequencing and annotation.</title>
        <authorList>
            <consortium name="The Broad Institute Genomics Platform"/>
            <consortium name="The Broad Institute Genome Sequencing Center for Infectious Disease"/>
            <person name="Wu L."/>
            <person name="Ma J."/>
        </authorList>
    </citation>
    <scope>NUCLEOTIDE SEQUENCE [LARGE SCALE GENOMIC DNA]</scope>
    <source>
        <strain evidence="3">KCTC 42280</strain>
    </source>
</reference>
<name>A0ABQ3GX79_9GAMM</name>
<evidence type="ECO:0000313" key="3">
    <source>
        <dbReference type="Proteomes" id="UP000610203"/>
    </source>
</evidence>
<keyword evidence="1" id="KW-1133">Transmembrane helix</keyword>
<keyword evidence="3" id="KW-1185">Reference proteome</keyword>
<dbReference type="EMBL" id="BMZR01000009">
    <property type="protein sequence ID" value="GHD37799.1"/>
    <property type="molecule type" value="Genomic_DNA"/>
</dbReference>
<organism evidence="2 3">
    <name type="scientific">Psychrobacter glaciei</name>
    <dbReference type="NCBI Taxonomy" id="619771"/>
    <lineage>
        <taxon>Bacteria</taxon>
        <taxon>Pseudomonadati</taxon>
        <taxon>Pseudomonadota</taxon>
        <taxon>Gammaproteobacteria</taxon>
        <taxon>Moraxellales</taxon>
        <taxon>Moraxellaceae</taxon>
        <taxon>Psychrobacter</taxon>
    </lineage>
</organism>
<proteinExistence type="predicted"/>
<protein>
    <recommendedName>
        <fullName evidence="4">DUF1003 domain-containing protein</fullName>
    </recommendedName>
</protein>
<evidence type="ECO:0008006" key="4">
    <source>
        <dbReference type="Google" id="ProtNLM"/>
    </source>
</evidence>
<feature type="transmembrane region" description="Helical" evidence="1">
    <location>
        <begin position="63"/>
        <end position="88"/>
    </location>
</feature>
<accession>A0ABQ3GX79</accession>
<dbReference type="Proteomes" id="UP000610203">
    <property type="component" value="Unassembled WGS sequence"/>
</dbReference>
<gene>
    <name evidence="2" type="ORF">GCM10016272_26310</name>
</gene>
<feature type="transmembrane region" description="Helical" evidence="1">
    <location>
        <begin position="94"/>
        <end position="114"/>
    </location>
</feature>
<dbReference type="RefSeq" id="WP_189586845.1">
    <property type="nucleotide sequence ID" value="NZ_BMZR01000009.1"/>
</dbReference>